<sequence>MRDWQGEMRALLGLGWPLVVAQLAQNALFTTDVIMMGWLGPTQLAAGTLASSFLIVFQLFGVGIVSAVAPMAAQARGAREFRSVRRTVRQGFWASILLGLLMVPVLLQVGPILLFLGQEAELAALAQVYVNFAAWLFFPAFGIVVLRSFLSAHDVTRIILVITLVGVLVNAGLNYVLMFGNFGFPRLELAGAGIATTLVNIVMMGLMLAYALTHKRLRRYHILVRFWKPDWPRFIEIFRIGAPIGLMLAAEVGMFSVAAVMMGWIGTEAVAAHAIASQCASLAFMVPLGLSHATTVRVGVAYGRSHRRGIALAGWTALAVTLGFMSMTAIAFVVLPEQFVGFFLDAAQPGNVETLALAASFLGVAAVFQLVDGAQVSAAAALRGLSDTRTPMLIALLGYWAVGLPVGYLCGFTLGLGGLGIWFGLATGLALVAVILNIRFAMRERLGLLRAHPV</sequence>
<comment type="subcellular location">
    <subcellularLocation>
        <location evidence="1">Cell inner membrane</location>
        <topology evidence="1">Multi-pass membrane protein</topology>
    </subcellularLocation>
</comment>
<feature type="transmembrane region" description="Helical" evidence="10">
    <location>
        <begin position="92"/>
        <end position="116"/>
    </location>
</feature>
<evidence type="ECO:0000256" key="1">
    <source>
        <dbReference type="ARBA" id="ARBA00004429"/>
    </source>
</evidence>
<feature type="transmembrane region" description="Helical" evidence="10">
    <location>
        <begin position="310"/>
        <end position="335"/>
    </location>
</feature>
<evidence type="ECO:0000256" key="10">
    <source>
        <dbReference type="SAM" id="Phobius"/>
    </source>
</evidence>
<dbReference type="OrthoDB" id="9780160at2"/>
<evidence type="ECO:0000256" key="7">
    <source>
        <dbReference type="ARBA" id="ARBA00023065"/>
    </source>
</evidence>
<evidence type="ECO:0000256" key="2">
    <source>
        <dbReference type="ARBA" id="ARBA00022448"/>
    </source>
</evidence>
<feature type="transmembrane region" description="Helical" evidence="10">
    <location>
        <begin position="393"/>
        <end position="414"/>
    </location>
</feature>
<evidence type="ECO:0000256" key="9">
    <source>
        <dbReference type="ARBA" id="ARBA00031636"/>
    </source>
</evidence>
<organism evidence="11 12">
    <name type="scientific">Arsenicitalea aurantiaca</name>
    <dbReference type="NCBI Taxonomy" id="1783274"/>
    <lineage>
        <taxon>Bacteria</taxon>
        <taxon>Pseudomonadati</taxon>
        <taxon>Pseudomonadota</taxon>
        <taxon>Alphaproteobacteria</taxon>
        <taxon>Hyphomicrobiales</taxon>
        <taxon>Devosiaceae</taxon>
        <taxon>Arsenicitalea</taxon>
    </lineage>
</organism>
<feature type="transmembrane region" description="Helical" evidence="10">
    <location>
        <begin position="234"/>
        <end position="264"/>
    </location>
</feature>
<keyword evidence="3" id="KW-0050">Antiport</keyword>
<dbReference type="CDD" id="cd13131">
    <property type="entry name" value="MATE_NorM_like"/>
    <property type="match status" value="1"/>
</dbReference>
<keyword evidence="2" id="KW-0813">Transport</keyword>
<dbReference type="EMBL" id="RZNJ01000001">
    <property type="protein sequence ID" value="RUT35230.1"/>
    <property type="molecule type" value="Genomic_DNA"/>
</dbReference>
<dbReference type="PIRSF" id="PIRSF006603">
    <property type="entry name" value="DinF"/>
    <property type="match status" value="1"/>
</dbReference>
<evidence type="ECO:0000256" key="5">
    <source>
        <dbReference type="ARBA" id="ARBA00022692"/>
    </source>
</evidence>
<keyword evidence="12" id="KW-1185">Reference proteome</keyword>
<evidence type="ECO:0000256" key="4">
    <source>
        <dbReference type="ARBA" id="ARBA00022475"/>
    </source>
</evidence>
<dbReference type="AlphaFoldDB" id="A0A433XMB4"/>
<evidence type="ECO:0000256" key="3">
    <source>
        <dbReference type="ARBA" id="ARBA00022449"/>
    </source>
</evidence>
<evidence type="ECO:0000256" key="6">
    <source>
        <dbReference type="ARBA" id="ARBA00022989"/>
    </source>
</evidence>
<feature type="transmembrane region" description="Helical" evidence="10">
    <location>
        <begin position="50"/>
        <end position="72"/>
    </location>
</feature>
<evidence type="ECO:0000313" key="11">
    <source>
        <dbReference type="EMBL" id="RUT35230.1"/>
    </source>
</evidence>
<dbReference type="PANTHER" id="PTHR43298:SF2">
    <property type="entry name" value="FMN_FAD EXPORTER YEEO-RELATED"/>
    <property type="match status" value="1"/>
</dbReference>
<feature type="transmembrane region" description="Helical" evidence="10">
    <location>
        <begin position="128"/>
        <end position="146"/>
    </location>
</feature>
<feature type="transmembrane region" description="Helical" evidence="10">
    <location>
        <begin position="158"/>
        <end position="177"/>
    </location>
</feature>
<name>A0A433XMB4_9HYPH</name>
<gene>
    <name evidence="11" type="ORF">EMQ25_04165</name>
</gene>
<proteinExistence type="predicted"/>
<dbReference type="Pfam" id="PF01554">
    <property type="entry name" value="MatE"/>
    <property type="match status" value="2"/>
</dbReference>
<keyword evidence="7" id="KW-0406">Ion transport</keyword>
<keyword evidence="4" id="KW-1003">Cell membrane</keyword>
<feature type="transmembrane region" description="Helical" evidence="10">
    <location>
        <begin position="189"/>
        <end position="213"/>
    </location>
</feature>
<dbReference type="InterPro" id="IPR050222">
    <property type="entry name" value="MATE_MdtK"/>
</dbReference>
<dbReference type="Proteomes" id="UP000281547">
    <property type="component" value="Unassembled WGS sequence"/>
</dbReference>
<feature type="transmembrane region" description="Helical" evidence="10">
    <location>
        <begin position="270"/>
        <end position="290"/>
    </location>
</feature>
<dbReference type="GO" id="GO:0015297">
    <property type="term" value="F:antiporter activity"/>
    <property type="evidence" value="ECO:0007669"/>
    <property type="project" value="UniProtKB-KW"/>
</dbReference>
<dbReference type="GO" id="GO:0005886">
    <property type="term" value="C:plasma membrane"/>
    <property type="evidence" value="ECO:0007669"/>
    <property type="project" value="UniProtKB-SubCell"/>
</dbReference>
<feature type="transmembrane region" description="Helical" evidence="10">
    <location>
        <begin position="355"/>
        <end position="381"/>
    </location>
</feature>
<dbReference type="GO" id="GO:0006811">
    <property type="term" value="P:monoatomic ion transport"/>
    <property type="evidence" value="ECO:0007669"/>
    <property type="project" value="UniProtKB-KW"/>
</dbReference>
<keyword evidence="8 10" id="KW-0472">Membrane</keyword>
<protein>
    <recommendedName>
        <fullName evidence="9">Multidrug-efflux transporter</fullName>
    </recommendedName>
</protein>
<feature type="transmembrane region" description="Helical" evidence="10">
    <location>
        <begin position="420"/>
        <end position="440"/>
    </location>
</feature>
<keyword evidence="5 10" id="KW-0812">Transmembrane</keyword>
<dbReference type="PANTHER" id="PTHR43298">
    <property type="entry name" value="MULTIDRUG RESISTANCE PROTEIN NORM-RELATED"/>
    <property type="match status" value="1"/>
</dbReference>
<evidence type="ECO:0000256" key="8">
    <source>
        <dbReference type="ARBA" id="ARBA00023136"/>
    </source>
</evidence>
<reference evidence="11 12" key="1">
    <citation type="journal article" date="2016" name="Int. J. Syst. Evol. Microbiol.">
        <title>Arsenicitalea aurantiaca gen. nov., sp. nov., a new member of the family Hyphomicrobiaceae, isolated from high-arsenic sediment.</title>
        <authorList>
            <person name="Mu Y."/>
            <person name="Zhou L."/>
            <person name="Zeng X.C."/>
            <person name="Liu L."/>
            <person name="Pan Y."/>
            <person name="Chen X."/>
            <person name="Wang J."/>
            <person name="Li S."/>
            <person name="Li W.J."/>
            <person name="Wang Y."/>
        </authorList>
    </citation>
    <scope>NUCLEOTIDE SEQUENCE [LARGE SCALE GENOMIC DNA]</scope>
    <source>
        <strain evidence="11 12">42-50</strain>
    </source>
</reference>
<comment type="caution">
    <text evidence="11">The sequence shown here is derived from an EMBL/GenBank/DDBJ whole genome shotgun (WGS) entry which is preliminary data.</text>
</comment>
<accession>A0A433XMB4</accession>
<dbReference type="InterPro" id="IPR048279">
    <property type="entry name" value="MdtK-like"/>
</dbReference>
<dbReference type="NCBIfam" id="TIGR00797">
    <property type="entry name" value="matE"/>
    <property type="match status" value="1"/>
</dbReference>
<keyword evidence="6 10" id="KW-1133">Transmembrane helix</keyword>
<dbReference type="GO" id="GO:0042910">
    <property type="term" value="F:xenobiotic transmembrane transporter activity"/>
    <property type="evidence" value="ECO:0007669"/>
    <property type="project" value="InterPro"/>
</dbReference>
<dbReference type="InterPro" id="IPR002528">
    <property type="entry name" value="MATE_fam"/>
</dbReference>
<evidence type="ECO:0000313" key="12">
    <source>
        <dbReference type="Proteomes" id="UP000281547"/>
    </source>
</evidence>